<reference evidence="3 4" key="1">
    <citation type="submission" date="2019-11" db="EMBL/GenBank/DDBJ databases">
        <authorList>
            <person name="Zhang J."/>
            <person name="Sun C."/>
        </authorList>
    </citation>
    <scope>NUCLEOTIDE SEQUENCE [LARGE SCALE GENOMIC DNA]</scope>
    <source>
        <strain evidence="4">sp2</strain>
    </source>
</reference>
<feature type="domain" description="Toprim" evidence="2">
    <location>
        <begin position="235"/>
        <end position="331"/>
    </location>
</feature>
<dbReference type="AlphaFoldDB" id="A0A6I6D4L9"/>
<dbReference type="KEGG" id="ghl:GM160_06040"/>
<accession>A0A6I6D4L9</accession>
<gene>
    <name evidence="3" type="ORF">GM160_06040</name>
</gene>
<sequence>MAHRARRGRQPPPRCRVRPNAWSWGGESMSARTQTDERQATTPPELAMLAAMREAELAPAEGAALVADGDMRRYRVEGDKPGSKNGWYVLHGDRNPVGVFGSWRTGAKHTWHADGWESLSETEKAEQRARIATAKAQAAADRANRHAMAAKRAASLWAGSVPADAAHPYAARKRIEPMGARQQGGRLVLPIRRLSDWSLASLQFIDEQGGKRMLSGGAKRGHAIPVHAPEQPDRLTVCEGWATGCTLAAMSPGDLVLAAIDAGNLEPVALAARERWPDLPLVVACDNDRKDPDHNPGMAAGRAAAINAGGRVIWPDFPPGAPLELSDFNDLMAYHHGGAE</sequence>
<organism evidence="3 4">
    <name type="scientific">Guyparkeria halophila</name>
    <dbReference type="NCBI Taxonomy" id="47960"/>
    <lineage>
        <taxon>Bacteria</taxon>
        <taxon>Pseudomonadati</taxon>
        <taxon>Pseudomonadota</taxon>
        <taxon>Gammaproteobacteria</taxon>
        <taxon>Chromatiales</taxon>
        <taxon>Thioalkalibacteraceae</taxon>
        <taxon>Guyparkeria</taxon>
    </lineage>
</organism>
<dbReference type="Proteomes" id="UP000427716">
    <property type="component" value="Chromosome"/>
</dbReference>
<evidence type="ECO:0000313" key="3">
    <source>
        <dbReference type="EMBL" id="QGT78494.1"/>
    </source>
</evidence>
<evidence type="ECO:0000259" key="2">
    <source>
        <dbReference type="Pfam" id="PF13362"/>
    </source>
</evidence>
<evidence type="ECO:0000313" key="4">
    <source>
        <dbReference type="Proteomes" id="UP000427716"/>
    </source>
</evidence>
<keyword evidence="4" id="KW-1185">Reference proteome</keyword>
<feature type="region of interest" description="Disordered" evidence="1">
    <location>
        <begin position="1"/>
        <end position="40"/>
    </location>
</feature>
<dbReference type="Pfam" id="PF13362">
    <property type="entry name" value="Toprim_3"/>
    <property type="match status" value="1"/>
</dbReference>
<protein>
    <submittedName>
        <fullName evidence="3">Topoisomerase</fullName>
    </submittedName>
</protein>
<keyword evidence="3" id="KW-0413">Isomerase</keyword>
<dbReference type="InterPro" id="IPR006171">
    <property type="entry name" value="TOPRIM_dom"/>
</dbReference>
<name>A0A6I6D4L9_9GAMM</name>
<evidence type="ECO:0000256" key="1">
    <source>
        <dbReference type="SAM" id="MobiDB-lite"/>
    </source>
</evidence>
<dbReference type="EMBL" id="CP046415">
    <property type="protein sequence ID" value="QGT78494.1"/>
    <property type="molecule type" value="Genomic_DNA"/>
</dbReference>
<proteinExistence type="predicted"/>
<dbReference type="GO" id="GO:0016853">
    <property type="term" value="F:isomerase activity"/>
    <property type="evidence" value="ECO:0007669"/>
    <property type="project" value="UniProtKB-KW"/>
</dbReference>